<accession>A0A5B8RJY9</accession>
<feature type="region of interest" description="Disordered" evidence="1">
    <location>
        <begin position="66"/>
        <end position="112"/>
    </location>
</feature>
<evidence type="ECO:0000313" key="2">
    <source>
        <dbReference type="EMBL" id="QEA08298.1"/>
    </source>
</evidence>
<reference evidence="2" key="1">
    <citation type="journal article" date="2019" name="Viruses">
        <title>Detection and Characterization of Invertebrate Iridoviruses Found in Reptiles and Prey Insects in Europe over the Past Two Decades.</title>
        <authorList>
            <person name="Papp T."/>
            <person name="Marschang R.E."/>
        </authorList>
    </citation>
    <scope>NUCLEOTIDE SEQUENCE</scope>
    <source>
        <strain evidence="2">Liz-CrIV</strain>
    </source>
</reference>
<sequence>MDNKCIFSRKEDGICEYKNEVRTSQSEVQKTSIKLMQSPRETTAQVLEKRETDEKEEKELYLDNIIKKASANPQQRKNQKKYHRASSDCDSSDEEKDEPYYHGSKASTTLTREQALKLSLRKIIDERKLNK</sequence>
<dbReference type="EMBL" id="MN081869">
    <property type="protein sequence ID" value="QEA08298.1"/>
    <property type="molecule type" value="Genomic_DNA"/>
</dbReference>
<protein>
    <submittedName>
        <fullName evidence="2">Uncharacterized protein</fullName>
    </submittedName>
</protein>
<evidence type="ECO:0000256" key="1">
    <source>
        <dbReference type="SAM" id="MobiDB-lite"/>
    </source>
</evidence>
<name>A0A5B8RJY9_9VIRU</name>
<organism evidence="2">
    <name type="scientific">Iridovirus Liz-CrIV</name>
    <dbReference type="NCBI Taxonomy" id="2594309"/>
    <lineage>
        <taxon>Viruses</taxon>
        <taxon>Varidnaviria</taxon>
        <taxon>Bamfordvirae</taxon>
        <taxon>Nucleocytoviricota</taxon>
        <taxon>Megaviricetes</taxon>
        <taxon>Pimascovirales</taxon>
        <taxon>Pimascovirales incertae sedis</taxon>
        <taxon>Iridoviridae</taxon>
    </lineage>
</organism>
<proteinExistence type="predicted"/>